<dbReference type="HAMAP" id="MF_00607">
    <property type="entry name" value="16SrRNA_methyltr_A"/>
    <property type="match status" value="1"/>
</dbReference>
<dbReference type="Gene3D" id="3.40.50.150">
    <property type="entry name" value="Vaccinia Virus protein VP39"/>
    <property type="match status" value="1"/>
</dbReference>
<feature type="binding site" evidence="7 8">
    <location>
        <position position="32"/>
    </location>
    <ligand>
        <name>S-adenosyl-L-methionine</name>
        <dbReference type="ChEBI" id="CHEBI:59789"/>
    </ligand>
</feature>
<dbReference type="PANTHER" id="PTHR11727">
    <property type="entry name" value="DIMETHYLADENOSINE TRANSFERASE"/>
    <property type="match status" value="1"/>
</dbReference>
<organism evidence="10 11">
    <name type="scientific">Megasphaera hominis</name>
    <dbReference type="NCBI Taxonomy" id="159836"/>
    <lineage>
        <taxon>Bacteria</taxon>
        <taxon>Bacillati</taxon>
        <taxon>Bacillota</taxon>
        <taxon>Negativicutes</taxon>
        <taxon>Veillonellales</taxon>
        <taxon>Veillonellaceae</taxon>
        <taxon>Megasphaera</taxon>
    </lineage>
</organism>
<dbReference type="Gene3D" id="1.10.8.100">
    <property type="entry name" value="Ribosomal RNA adenine dimethylase-like, domain 2"/>
    <property type="match status" value="1"/>
</dbReference>
<comment type="function">
    <text evidence="7">Specifically dimethylates two adjacent adenosines (A1518 and A1519) in the loop of a conserved hairpin near the 3'-end of 16S rRNA in the 30S particle. May play a critical role in biogenesis of 30S subunits.</text>
</comment>
<feature type="binding site" evidence="7 8">
    <location>
        <position position="103"/>
    </location>
    <ligand>
        <name>S-adenosyl-L-methionine</name>
        <dbReference type="ChEBI" id="CHEBI:59789"/>
    </ligand>
</feature>
<evidence type="ECO:0000256" key="8">
    <source>
        <dbReference type="PROSITE-ProRule" id="PRU01026"/>
    </source>
</evidence>
<comment type="subcellular location">
    <subcellularLocation>
        <location evidence="7">Cytoplasm</location>
    </subcellularLocation>
</comment>
<dbReference type="Proteomes" id="UP000606870">
    <property type="component" value="Unassembled WGS sequence"/>
</dbReference>
<feature type="binding site" evidence="7 8">
    <location>
        <position position="123"/>
    </location>
    <ligand>
        <name>S-adenosyl-L-methionine</name>
        <dbReference type="ChEBI" id="CHEBI:59789"/>
    </ligand>
</feature>
<comment type="caution">
    <text evidence="10">The sequence shown here is derived from an EMBL/GenBank/DDBJ whole genome shotgun (WGS) entry which is preliminary data.</text>
</comment>
<sequence length="286" mass="31556">MKDANLATLEVVKYVVKRFGLHMNKRLGQNFLIRPDVVAQIADTADLKPGDPVLEIGPGIGTLTQALAETGAAVTAVEIDSHLLPVLDKTLEHYDNVRIIHGDILKTDIAELMGHKPFKVCANLPYYITTPIIMTLLEERLPMERLVVMVQKEVAERMTASPGSRIYGALSVAVQYYTQPEIIFEIPPKAFMPAPEVTSAVVCLDVRKEPPVSVMEEKRFFQVVKAAFSQRRKTFANTLKAAGVSKDGVAAILADCGIEGSRRGETFSLDEFAAIADAWTRYNKKQ</sequence>
<dbReference type="InterPro" id="IPR020596">
    <property type="entry name" value="rRNA_Ade_Mease_Trfase_CS"/>
</dbReference>
<reference evidence="10 11" key="1">
    <citation type="submission" date="2020-08" db="EMBL/GenBank/DDBJ databases">
        <authorList>
            <person name="Liu C."/>
            <person name="Sun Q."/>
        </authorList>
    </citation>
    <scope>NUCLEOTIDE SEQUENCE [LARGE SCALE GENOMIC DNA]</scope>
    <source>
        <strain evidence="10 11">NSJ-59</strain>
    </source>
</reference>
<keyword evidence="4 7" id="KW-0808">Transferase</keyword>
<evidence type="ECO:0000256" key="7">
    <source>
        <dbReference type="HAMAP-Rule" id="MF_00607"/>
    </source>
</evidence>
<evidence type="ECO:0000256" key="5">
    <source>
        <dbReference type="ARBA" id="ARBA00022691"/>
    </source>
</evidence>
<name>A0ABR6VHX1_9FIRM</name>
<accession>A0ABR6VHX1</accession>
<dbReference type="SMART" id="SM00650">
    <property type="entry name" value="rADc"/>
    <property type="match status" value="1"/>
</dbReference>
<evidence type="ECO:0000313" key="11">
    <source>
        <dbReference type="Proteomes" id="UP000606870"/>
    </source>
</evidence>
<evidence type="ECO:0000259" key="9">
    <source>
        <dbReference type="SMART" id="SM00650"/>
    </source>
</evidence>
<feature type="domain" description="Ribosomal RNA adenine methylase transferase N-terminal" evidence="9">
    <location>
        <begin position="37"/>
        <end position="208"/>
    </location>
</feature>
<keyword evidence="6 7" id="KW-0694">RNA-binding</keyword>
<feature type="binding site" evidence="7 8">
    <location>
        <position position="57"/>
    </location>
    <ligand>
        <name>S-adenosyl-L-methionine</name>
        <dbReference type="ChEBI" id="CHEBI:59789"/>
    </ligand>
</feature>
<evidence type="ECO:0000256" key="2">
    <source>
        <dbReference type="ARBA" id="ARBA00022552"/>
    </source>
</evidence>
<dbReference type="InterPro" id="IPR023165">
    <property type="entry name" value="rRNA_Ade_diMease-like_C"/>
</dbReference>
<dbReference type="PANTHER" id="PTHR11727:SF7">
    <property type="entry name" value="DIMETHYLADENOSINE TRANSFERASE-RELATED"/>
    <property type="match status" value="1"/>
</dbReference>
<evidence type="ECO:0000256" key="3">
    <source>
        <dbReference type="ARBA" id="ARBA00022603"/>
    </source>
</evidence>
<dbReference type="SUPFAM" id="SSF53335">
    <property type="entry name" value="S-adenosyl-L-methionine-dependent methyltransferases"/>
    <property type="match status" value="1"/>
</dbReference>
<comment type="similarity">
    <text evidence="7">Belongs to the class I-like SAM-binding methyltransferase superfamily. rRNA adenine N(6)-methyltransferase family. RsmA subfamily.</text>
</comment>
<keyword evidence="3 7" id="KW-0489">Methyltransferase</keyword>
<dbReference type="InterPro" id="IPR020598">
    <property type="entry name" value="rRNA_Ade_methylase_Trfase_N"/>
</dbReference>
<comment type="catalytic activity">
    <reaction evidence="7">
        <text>adenosine(1518)/adenosine(1519) in 16S rRNA + 4 S-adenosyl-L-methionine = N(6)-dimethyladenosine(1518)/N(6)-dimethyladenosine(1519) in 16S rRNA + 4 S-adenosyl-L-homocysteine + 4 H(+)</text>
        <dbReference type="Rhea" id="RHEA:19609"/>
        <dbReference type="Rhea" id="RHEA-COMP:10232"/>
        <dbReference type="Rhea" id="RHEA-COMP:10233"/>
        <dbReference type="ChEBI" id="CHEBI:15378"/>
        <dbReference type="ChEBI" id="CHEBI:57856"/>
        <dbReference type="ChEBI" id="CHEBI:59789"/>
        <dbReference type="ChEBI" id="CHEBI:74411"/>
        <dbReference type="ChEBI" id="CHEBI:74493"/>
        <dbReference type="EC" id="2.1.1.182"/>
    </reaction>
</comment>
<dbReference type="InterPro" id="IPR011530">
    <property type="entry name" value="rRNA_adenine_dimethylase"/>
</dbReference>
<keyword evidence="5 7" id="KW-0949">S-adenosyl-L-methionine</keyword>
<evidence type="ECO:0000256" key="6">
    <source>
        <dbReference type="ARBA" id="ARBA00022884"/>
    </source>
</evidence>
<protein>
    <recommendedName>
        <fullName evidence="7">Ribosomal RNA small subunit methyltransferase A</fullName>
        <ecNumber evidence="7">2.1.1.182</ecNumber>
    </recommendedName>
    <alternativeName>
        <fullName evidence="7">16S rRNA (adenine(1518)-N(6)/adenine(1519)-N(6))-dimethyltransferase</fullName>
    </alternativeName>
    <alternativeName>
        <fullName evidence="7">16S rRNA dimethyladenosine transferase</fullName>
    </alternativeName>
    <alternativeName>
        <fullName evidence="7">16S rRNA dimethylase</fullName>
    </alternativeName>
    <alternativeName>
        <fullName evidence="7">S-adenosylmethionine-6-N', N'-adenosyl(rRNA) dimethyltransferase</fullName>
    </alternativeName>
</protein>
<proteinExistence type="inferred from homology"/>
<dbReference type="CDD" id="cd02440">
    <property type="entry name" value="AdoMet_MTases"/>
    <property type="match status" value="1"/>
</dbReference>
<evidence type="ECO:0000313" key="10">
    <source>
        <dbReference type="EMBL" id="MBC3536890.1"/>
    </source>
</evidence>
<dbReference type="PROSITE" id="PS51689">
    <property type="entry name" value="SAM_RNA_A_N6_MT"/>
    <property type="match status" value="1"/>
</dbReference>
<dbReference type="InterPro" id="IPR029063">
    <property type="entry name" value="SAM-dependent_MTases_sf"/>
</dbReference>
<dbReference type="InterPro" id="IPR001737">
    <property type="entry name" value="KsgA/Erm"/>
</dbReference>
<dbReference type="PROSITE" id="PS01131">
    <property type="entry name" value="RRNA_A_DIMETH"/>
    <property type="match status" value="1"/>
</dbReference>
<feature type="binding site" evidence="7 8">
    <location>
        <position position="78"/>
    </location>
    <ligand>
        <name>S-adenosyl-L-methionine</name>
        <dbReference type="ChEBI" id="CHEBI:59789"/>
    </ligand>
</feature>
<evidence type="ECO:0000256" key="1">
    <source>
        <dbReference type="ARBA" id="ARBA00022490"/>
    </source>
</evidence>
<dbReference type="GO" id="GO:0052908">
    <property type="term" value="F:16S rRNA (adenine(1518)-N(6)/adenine(1519)-N(6))-dimethyltransferase activity"/>
    <property type="evidence" value="ECO:0007669"/>
    <property type="project" value="UniProtKB-EC"/>
</dbReference>
<dbReference type="EC" id="2.1.1.182" evidence="7"/>
<dbReference type="RefSeq" id="WP_186503046.1">
    <property type="nucleotide sequence ID" value="NZ_JACOGK010000016.1"/>
</dbReference>
<keyword evidence="1 7" id="KW-0963">Cytoplasm</keyword>
<dbReference type="Pfam" id="PF00398">
    <property type="entry name" value="RrnaAD"/>
    <property type="match status" value="1"/>
</dbReference>
<dbReference type="EMBL" id="JACOGK010000016">
    <property type="protein sequence ID" value="MBC3536890.1"/>
    <property type="molecule type" value="Genomic_DNA"/>
</dbReference>
<keyword evidence="11" id="KW-1185">Reference proteome</keyword>
<evidence type="ECO:0000256" key="4">
    <source>
        <dbReference type="ARBA" id="ARBA00022679"/>
    </source>
</evidence>
<feature type="binding site" evidence="7 8">
    <location>
        <position position="30"/>
    </location>
    <ligand>
        <name>S-adenosyl-L-methionine</name>
        <dbReference type="ChEBI" id="CHEBI:59789"/>
    </ligand>
</feature>
<dbReference type="NCBIfam" id="TIGR00755">
    <property type="entry name" value="ksgA"/>
    <property type="match status" value="1"/>
</dbReference>
<keyword evidence="2 7" id="KW-0698">rRNA processing</keyword>
<gene>
    <name evidence="7 10" type="primary">rsmA</name>
    <name evidence="7" type="synonym">ksgA</name>
    <name evidence="10" type="ORF">H8J70_06470</name>
</gene>